<evidence type="ECO:0000259" key="2">
    <source>
        <dbReference type="PROSITE" id="PS50110"/>
    </source>
</evidence>
<proteinExistence type="predicted"/>
<dbReference type="PANTHER" id="PTHR37299:SF1">
    <property type="entry name" value="STAGE 0 SPORULATION PROTEIN A HOMOLOG"/>
    <property type="match status" value="1"/>
</dbReference>
<dbReference type="Gene3D" id="3.40.50.2300">
    <property type="match status" value="1"/>
</dbReference>
<dbReference type="RefSeq" id="WP_100315098.1">
    <property type="nucleotide sequence ID" value="NZ_PGFG01000001.1"/>
</dbReference>
<dbReference type="PROSITE" id="PS50930">
    <property type="entry name" value="HTH_LYTTR"/>
    <property type="match status" value="1"/>
</dbReference>
<feature type="domain" description="Response regulatory" evidence="2">
    <location>
        <begin position="5"/>
        <end position="118"/>
    </location>
</feature>
<evidence type="ECO:0000259" key="3">
    <source>
        <dbReference type="PROSITE" id="PS50930"/>
    </source>
</evidence>
<dbReference type="Pfam" id="PF00072">
    <property type="entry name" value="Response_reg"/>
    <property type="match status" value="1"/>
</dbReference>
<dbReference type="Pfam" id="PF04397">
    <property type="entry name" value="LytTR"/>
    <property type="match status" value="1"/>
</dbReference>
<name>A0A2M9CXM8_9BACT</name>
<sequence length="254" mass="29572">MSNISCYIVDDEFRSIRLITSMLKDHFPDIEVVGSHTDPQSAMLQIRHMLPDLLFLDIQMPGYDGFSLLNNLPHVSSEIIFITAYQEYALRAFDVHASGYLTKPIQTEKFISCVRRAVERIYLKRKVSIPVYADRQNEAEPEIFGKLPLRLGRECRLIAPEHILFLESMGNYTRIYLQNDTPQLVCKQLGKLQQELQTFSFCRIHHRYLINLHHVISYTEGADIEVLMRNGCRLPVSRRQKKHFLSSFQQLMGI</sequence>
<dbReference type="PANTHER" id="PTHR37299">
    <property type="entry name" value="TRANSCRIPTIONAL REGULATOR-RELATED"/>
    <property type="match status" value="1"/>
</dbReference>
<dbReference type="SMART" id="SM00850">
    <property type="entry name" value="LytTR"/>
    <property type="match status" value="1"/>
</dbReference>
<keyword evidence="5" id="KW-1185">Reference proteome</keyword>
<feature type="domain" description="HTH LytTR-type" evidence="3">
    <location>
        <begin position="147"/>
        <end position="254"/>
    </location>
</feature>
<dbReference type="InterPro" id="IPR046947">
    <property type="entry name" value="LytR-like"/>
</dbReference>
<gene>
    <name evidence="4" type="ORF">BXY57_2284</name>
</gene>
<dbReference type="GO" id="GO:0003677">
    <property type="term" value="F:DNA binding"/>
    <property type="evidence" value="ECO:0007669"/>
    <property type="project" value="InterPro"/>
</dbReference>
<evidence type="ECO:0000313" key="4">
    <source>
        <dbReference type="EMBL" id="PJJ76653.1"/>
    </source>
</evidence>
<feature type="modified residue" description="4-aspartylphosphate" evidence="1">
    <location>
        <position position="57"/>
    </location>
</feature>
<dbReference type="Proteomes" id="UP000230000">
    <property type="component" value="Unassembled WGS sequence"/>
</dbReference>
<dbReference type="OrthoDB" id="2168082at2"/>
<dbReference type="InterPro" id="IPR007492">
    <property type="entry name" value="LytTR_DNA-bd_dom"/>
</dbReference>
<dbReference type="PROSITE" id="PS50110">
    <property type="entry name" value="RESPONSE_REGULATORY"/>
    <property type="match status" value="1"/>
</dbReference>
<evidence type="ECO:0000256" key="1">
    <source>
        <dbReference type="PROSITE-ProRule" id="PRU00169"/>
    </source>
</evidence>
<protein>
    <submittedName>
        <fullName evidence="4">LytTR family two component transcriptional regulator</fullName>
    </submittedName>
</protein>
<dbReference type="SMART" id="SM00448">
    <property type="entry name" value="REC"/>
    <property type="match status" value="1"/>
</dbReference>
<accession>A0A2M9CXM8</accession>
<evidence type="ECO:0000313" key="5">
    <source>
        <dbReference type="Proteomes" id="UP000230000"/>
    </source>
</evidence>
<dbReference type="EMBL" id="PGFG01000001">
    <property type="protein sequence ID" value="PJJ76653.1"/>
    <property type="molecule type" value="Genomic_DNA"/>
</dbReference>
<organism evidence="4 5">
    <name type="scientific">Thermoflavifilum aggregans</name>
    <dbReference type="NCBI Taxonomy" id="454188"/>
    <lineage>
        <taxon>Bacteria</taxon>
        <taxon>Pseudomonadati</taxon>
        <taxon>Bacteroidota</taxon>
        <taxon>Chitinophagia</taxon>
        <taxon>Chitinophagales</taxon>
        <taxon>Chitinophagaceae</taxon>
        <taxon>Thermoflavifilum</taxon>
    </lineage>
</organism>
<dbReference type="InterPro" id="IPR011006">
    <property type="entry name" value="CheY-like_superfamily"/>
</dbReference>
<dbReference type="GO" id="GO:0000156">
    <property type="term" value="F:phosphorelay response regulator activity"/>
    <property type="evidence" value="ECO:0007669"/>
    <property type="project" value="InterPro"/>
</dbReference>
<dbReference type="AlphaFoldDB" id="A0A2M9CXM8"/>
<reference evidence="4 5" key="1">
    <citation type="submission" date="2017-11" db="EMBL/GenBank/DDBJ databases">
        <title>Genomic Encyclopedia of Archaeal and Bacterial Type Strains, Phase II (KMG-II): From Individual Species to Whole Genera.</title>
        <authorList>
            <person name="Goeker M."/>
        </authorList>
    </citation>
    <scope>NUCLEOTIDE SEQUENCE [LARGE SCALE GENOMIC DNA]</scope>
    <source>
        <strain evidence="4 5">DSM 27268</strain>
    </source>
</reference>
<dbReference type="Gene3D" id="2.40.50.1020">
    <property type="entry name" value="LytTr DNA-binding domain"/>
    <property type="match status" value="1"/>
</dbReference>
<dbReference type="SUPFAM" id="SSF52172">
    <property type="entry name" value="CheY-like"/>
    <property type="match status" value="1"/>
</dbReference>
<comment type="caution">
    <text evidence="4">The sequence shown here is derived from an EMBL/GenBank/DDBJ whole genome shotgun (WGS) entry which is preliminary data.</text>
</comment>
<dbReference type="InterPro" id="IPR001789">
    <property type="entry name" value="Sig_transdc_resp-reg_receiver"/>
</dbReference>
<keyword evidence="1" id="KW-0597">Phosphoprotein</keyword>